<dbReference type="PANTHER" id="PTHR11972">
    <property type="entry name" value="NADPH OXIDASE"/>
    <property type="match status" value="1"/>
</dbReference>
<keyword evidence="4 8" id="KW-1133">Transmembrane helix</keyword>
<comment type="caution">
    <text evidence="10">The sequence shown here is derived from an EMBL/GenBank/DDBJ whole genome shotgun (WGS) entry which is preliminary data.</text>
</comment>
<proteinExistence type="predicted"/>
<evidence type="ECO:0000313" key="11">
    <source>
        <dbReference type="Proteomes" id="UP001305779"/>
    </source>
</evidence>
<keyword evidence="7 8" id="KW-0472">Membrane</keyword>
<keyword evidence="2 8" id="KW-0812">Transmembrane</keyword>
<protein>
    <recommendedName>
        <fullName evidence="9">Ferric oxidoreductase domain-containing protein</fullName>
    </recommendedName>
</protein>
<evidence type="ECO:0000256" key="8">
    <source>
        <dbReference type="SAM" id="Phobius"/>
    </source>
</evidence>
<dbReference type="PRINTS" id="PR00466">
    <property type="entry name" value="GP91PHOX"/>
</dbReference>
<keyword evidence="6" id="KW-0406">Ion transport</keyword>
<feature type="domain" description="Ferric oxidoreductase" evidence="9">
    <location>
        <begin position="66"/>
        <end position="210"/>
    </location>
</feature>
<feature type="transmembrane region" description="Helical" evidence="8">
    <location>
        <begin position="99"/>
        <end position="126"/>
    </location>
</feature>
<evidence type="ECO:0000256" key="4">
    <source>
        <dbReference type="ARBA" id="ARBA00022989"/>
    </source>
</evidence>
<evidence type="ECO:0000256" key="5">
    <source>
        <dbReference type="ARBA" id="ARBA00023002"/>
    </source>
</evidence>
<feature type="transmembrane region" description="Helical" evidence="8">
    <location>
        <begin position="21"/>
        <end position="41"/>
    </location>
</feature>
<name>A0ABR0E104_ZASCE</name>
<dbReference type="InterPro" id="IPR050369">
    <property type="entry name" value="RBOH/FRE"/>
</dbReference>
<keyword evidence="3" id="KW-0249">Electron transport</keyword>
<organism evidence="10 11">
    <name type="scientific">Zasmidium cellare</name>
    <name type="common">Wine cellar mold</name>
    <name type="synonym">Racodium cellare</name>
    <dbReference type="NCBI Taxonomy" id="395010"/>
    <lineage>
        <taxon>Eukaryota</taxon>
        <taxon>Fungi</taxon>
        <taxon>Dikarya</taxon>
        <taxon>Ascomycota</taxon>
        <taxon>Pezizomycotina</taxon>
        <taxon>Dothideomycetes</taxon>
        <taxon>Dothideomycetidae</taxon>
        <taxon>Mycosphaerellales</taxon>
        <taxon>Mycosphaerellaceae</taxon>
        <taxon>Zasmidium</taxon>
    </lineage>
</organism>
<keyword evidence="6" id="KW-0813">Transport</keyword>
<evidence type="ECO:0000256" key="2">
    <source>
        <dbReference type="ARBA" id="ARBA00022692"/>
    </source>
</evidence>
<feature type="transmembrane region" description="Helical" evidence="8">
    <location>
        <begin position="196"/>
        <end position="229"/>
    </location>
</feature>
<dbReference type="PANTHER" id="PTHR11972:SF69">
    <property type="entry name" value="FERRIC REDUCTION OXIDASE 6-RELATED"/>
    <property type="match status" value="1"/>
</dbReference>
<keyword evidence="11" id="KW-1185">Reference proteome</keyword>
<dbReference type="Proteomes" id="UP001305779">
    <property type="component" value="Unassembled WGS sequence"/>
</dbReference>
<evidence type="ECO:0000256" key="7">
    <source>
        <dbReference type="ARBA" id="ARBA00023136"/>
    </source>
</evidence>
<evidence type="ECO:0000256" key="1">
    <source>
        <dbReference type="ARBA" id="ARBA00004141"/>
    </source>
</evidence>
<dbReference type="InterPro" id="IPR013130">
    <property type="entry name" value="Fe3_Rdtase_TM_dom"/>
</dbReference>
<evidence type="ECO:0000259" key="9">
    <source>
        <dbReference type="Pfam" id="PF01794"/>
    </source>
</evidence>
<comment type="subcellular location">
    <subcellularLocation>
        <location evidence="1">Membrane</location>
        <topology evidence="1">Multi-pass membrane protein</topology>
    </subcellularLocation>
</comment>
<gene>
    <name evidence="10" type="ORF">PRZ48_014232</name>
</gene>
<dbReference type="Gene3D" id="3.40.50.80">
    <property type="entry name" value="Nucleotide-binding domain of ferredoxin-NADP reductase (FNR) module"/>
    <property type="match status" value="1"/>
</dbReference>
<sequence length="471" mass="52882">MISRPVGTVRTIFGKQLRVSGILMVFWILILYGILVGIWWLRLRDYFQDRGAGLPGNNIVAAVAQTGHLADVTTGMVLLPVARHSALASFFKLSPSTTYVFHMTMAYVLFGLIITHASLYAAWAAFYDQNRDRFRHIFPVLNPTYLYNEVWPGDTSGLGIWRASLIFTGIIASLIMTAMFFTSFPVVRRKHFNVFYFTHLLGIVAIVVICLHASTMFYCTIPGLSMWLLDWGMRIFELNEKLDSRLTSLGNGWYSRRPADPNSISLPLPRKRLAGCACHSPLAHFYIHHSQSSIREIHPFTTITHLASKKPLLRSEDHSIPVQFLFKASVSNATPLKKATQWTNRLGSLVDEEVGTDDKEASVGSNALEWPDIEARRADTELRLEGPYFTPANPEQFRTVICFGAGTGLSGCLAIAAAFNAQRASKNSGIWQRCIVTWSVRERDFVDMPFFDGVTPNNKRLLGLLTDDLQN</sequence>
<reference evidence="10 11" key="1">
    <citation type="journal article" date="2023" name="G3 (Bethesda)">
        <title>A chromosome-level genome assembly of Zasmidium syzygii isolated from banana leaves.</title>
        <authorList>
            <person name="van Westerhoven A.C."/>
            <person name="Mehrabi R."/>
            <person name="Talebi R."/>
            <person name="Steentjes M.B.F."/>
            <person name="Corcolon B."/>
            <person name="Chong P.A."/>
            <person name="Kema G.H.J."/>
            <person name="Seidl M.F."/>
        </authorList>
    </citation>
    <scope>NUCLEOTIDE SEQUENCE [LARGE SCALE GENOMIC DNA]</scope>
    <source>
        <strain evidence="10 11">P124</strain>
    </source>
</reference>
<evidence type="ECO:0000256" key="6">
    <source>
        <dbReference type="ARBA" id="ARBA00023065"/>
    </source>
</evidence>
<accession>A0ABR0E104</accession>
<dbReference type="InterPro" id="IPR039261">
    <property type="entry name" value="FNR_nucleotide-bd"/>
</dbReference>
<evidence type="ECO:0000256" key="3">
    <source>
        <dbReference type="ARBA" id="ARBA00022982"/>
    </source>
</evidence>
<keyword evidence="5" id="KW-0560">Oxidoreductase</keyword>
<dbReference type="Pfam" id="PF01794">
    <property type="entry name" value="Ferric_reduct"/>
    <property type="match status" value="1"/>
</dbReference>
<feature type="transmembrane region" description="Helical" evidence="8">
    <location>
        <begin position="165"/>
        <end position="184"/>
    </location>
</feature>
<dbReference type="EMBL" id="JAXOVC010000013">
    <property type="protein sequence ID" value="KAK4494876.1"/>
    <property type="molecule type" value="Genomic_DNA"/>
</dbReference>
<dbReference type="InterPro" id="IPR000778">
    <property type="entry name" value="Cyt_b245_heavy_chain"/>
</dbReference>
<evidence type="ECO:0000313" key="10">
    <source>
        <dbReference type="EMBL" id="KAK4494876.1"/>
    </source>
</evidence>